<accession>A0A9P6ATU6</accession>
<gene>
    <name evidence="1" type="ORF">BS47DRAFT_1394799</name>
</gene>
<keyword evidence="2" id="KW-1185">Reference proteome</keyword>
<sequence length="301" mass="34016">MAAATTARRHGKFYFDEPETLIFEACDFHDHDTFLFCSHSDCAEFFRDMLSLGSEKRLEGSSDSVPIVLTDVHLADGDYPEITAKEFELALSVMYPEVLIKNPHKSSAEWCKVLDVAQRWQSPLLRDTAITHLAKSDLHASMRLAISTKYDVPEWLPDVLPELCLQRSFPSEDIALLPPSLIVPFFSAREEFRNDLVSRVSKHAMCSKTSCAWSATERGRICGHLRKSLSYTSDLGKRDHSSITEAFQGFLRNPPSCHYCTLGCQDMLSACAEFGRSLVRERCFPKNKKRKRNSSGRDLGP</sequence>
<dbReference type="EMBL" id="MU128995">
    <property type="protein sequence ID" value="KAF9511842.1"/>
    <property type="molecule type" value="Genomic_DNA"/>
</dbReference>
<dbReference type="AlphaFoldDB" id="A0A9P6ATU6"/>
<evidence type="ECO:0008006" key="3">
    <source>
        <dbReference type="Google" id="ProtNLM"/>
    </source>
</evidence>
<protein>
    <recommendedName>
        <fullName evidence="3">BTB domain-containing protein</fullName>
    </recommendedName>
</protein>
<dbReference type="OrthoDB" id="3157837at2759"/>
<reference evidence="1" key="1">
    <citation type="journal article" date="2020" name="Nat. Commun.">
        <title>Large-scale genome sequencing of mycorrhizal fungi provides insights into the early evolution of symbiotic traits.</title>
        <authorList>
            <person name="Miyauchi S."/>
            <person name="Kiss E."/>
            <person name="Kuo A."/>
            <person name="Drula E."/>
            <person name="Kohler A."/>
            <person name="Sanchez-Garcia M."/>
            <person name="Morin E."/>
            <person name="Andreopoulos B."/>
            <person name="Barry K.W."/>
            <person name="Bonito G."/>
            <person name="Buee M."/>
            <person name="Carver A."/>
            <person name="Chen C."/>
            <person name="Cichocki N."/>
            <person name="Clum A."/>
            <person name="Culley D."/>
            <person name="Crous P.W."/>
            <person name="Fauchery L."/>
            <person name="Girlanda M."/>
            <person name="Hayes R.D."/>
            <person name="Keri Z."/>
            <person name="LaButti K."/>
            <person name="Lipzen A."/>
            <person name="Lombard V."/>
            <person name="Magnuson J."/>
            <person name="Maillard F."/>
            <person name="Murat C."/>
            <person name="Nolan M."/>
            <person name="Ohm R.A."/>
            <person name="Pangilinan J."/>
            <person name="Pereira M.F."/>
            <person name="Perotto S."/>
            <person name="Peter M."/>
            <person name="Pfister S."/>
            <person name="Riley R."/>
            <person name="Sitrit Y."/>
            <person name="Stielow J.B."/>
            <person name="Szollosi G."/>
            <person name="Zifcakova L."/>
            <person name="Stursova M."/>
            <person name="Spatafora J.W."/>
            <person name="Tedersoo L."/>
            <person name="Vaario L.M."/>
            <person name="Yamada A."/>
            <person name="Yan M."/>
            <person name="Wang P."/>
            <person name="Xu J."/>
            <person name="Bruns T."/>
            <person name="Baldrian P."/>
            <person name="Vilgalys R."/>
            <person name="Dunand C."/>
            <person name="Henrissat B."/>
            <person name="Grigoriev I.V."/>
            <person name="Hibbett D."/>
            <person name="Nagy L.G."/>
            <person name="Martin F.M."/>
        </authorList>
    </citation>
    <scope>NUCLEOTIDE SEQUENCE</scope>
    <source>
        <strain evidence="1">UP504</strain>
    </source>
</reference>
<evidence type="ECO:0000313" key="2">
    <source>
        <dbReference type="Proteomes" id="UP000886523"/>
    </source>
</evidence>
<dbReference type="Proteomes" id="UP000886523">
    <property type="component" value="Unassembled WGS sequence"/>
</dbReference>
<evidence type="ECO:0000313" key="1">
    <source>
        <dbReference type="EMBL" id="KAF9511842.1"/>
    </source>
</evidence>
<organism evidence="1 2">
    <name type="scientific">Hydnum rufescens UP504</name>
    <dbReference type="NCBI Taxonomy" id="1448309"/>
    <lineage>
        <taxon>Eukaryota</taxon>
        <taxon>Fungi</taxon>
        <taxon>Dikarya</taxon>
        <taxon>Basidiomycota</taxon>
        <taxon>Agaricomycotina</taxon>
        <taxon>Agaricomycetes</taxon>
        <taxon>Cantharellales</taxon>
        <taxon>Hydnaceae</taxon>
        <taxon>Hydnum</taxon>
    </lineage>
</organism>
<proteinExistence type="predicted"/>
<name>A0A9P6ATU6_9AGAM</name>
<comment type="caution">
    <text evidence="1">The sequence shown here is derived from an EMBL/GenBank/DDBJ whole genome shotgun (WGS) entry which is preliminary data.</text>
</comment>